<keyword evidence="1" id="KW-0472">Membrane</keyword>
<dbReference type="Pfam" id="PF06541">
    <property type="entry name" value="ABC_trans_CmpB"/>
    <property type="match status" value="1"/>
</dbReference>
<keyword evidence="3" id="KW-1185">Reference proteome</keyword>
<keyword evidence="1" id="KW-1133">Transmembrane helix</keyword>
<dbReference type="EMBL" id="JAJJPB010000041">
    <property type="protein sequence ID" value="MCC9296660.1"/>
    <property type="molecule type" value="Genomic_DNA"/>
</dbReference>
<keyword evidence="1" id="KW-0812">Transmembrane</keyword>
<name>A0ABS8NC37_9CLOT</name>
<feature type="transmembrane region" description="Helical" evidence="1">
    <location>
        <begin position="12"/>
        <end position="29"/>
    </location>
</feature>
<organism evidence="2 3">
    <name type="scientific">Clostridium aromativorans</name>
    <dbReference type="NCBI Taxonomy" id="2836848"/>
    <lineage>
        <taxon>Bacteria</taxon>
        <taxon>Bacillati</taxon>
        <taxon>Bacillota</taxon>
        <taxon>Clostridia</taxon>
        <taxon>Eubacteriales</taxon>
        <taxon>Clostridiaceae</taxon>
        <taxon>Clostridium</taxon>
    </lineage>
</organism>
<dbReference type="Proteomes" id="UP001165422">
    <property type="component" value="Unassembled WGS sequence"/>
</dbReference>
<feature type="transmembrane region" description="Helical" evidence="1">
    <location>
        <begin position="35"/>
        <end position="53"/>
    </location>
</feature>
<feature type="transmembrane region" description="Helical" evidence="1">
    <location>
        <begin position="65"/>
        <end position="90"/>
    </location>
</feature>
<accession>A0ABS8NC37</accession>
<dbReference type="InterPro" id="IPR010540">
    <property type="entry name" value="CmpB_TMEM229"/>
</dbReference>
<evidence type="ECO:0000313" key="2">
    <source>
        <dbReference type="EMBL" id="MCC9296660.1"/>
    </source>
</evidence>
<sequence length="152" mass="17685">MGYSYSNLKKDLILIFVMGALYMVLEGLWRGWTHISMLVVGGLSAFLIGRLNERPKFYARKMWQECVIGTFIVLVLEFVSGILLNIWLKLDVWNYSGSWGNLYGQICVPCALLWFTLMPLCIYVDDYLRYKLFEEERPAGLLKNYKDLFTGN</sequence>
<reference evidence="2" key="1">
    <citation type="submission" date="2021-11" db="EMBL/GenBank/DDBJ databases">
        <authorList>
            <person name="Qingchun L."/>
            <person name="Dong Z."/>
            <person name="Zongwei Q."/>
            <person name="Jia Z."/>
            <person name="Duotao L."/>
        </authorList>
    </citation>
    <scope>NUCLEOTIDE SEQUENCE</scope>
    <source>
        <strain evidence="2">WLY-B-L2</strain>
    </source>
</reference>
<protein>
    <submittedName>
        <fullName evidence="2">ABC transporter permease</fullName>
    </submittedName>
</protein>
<feature type="transmembrane region" description="Helical" evidence="1">
    <location>
        <begin position="102"/>
        <end position="124"/>
    </location>
</feature>
<evidence type="ECO:0000313" key="3">
    <source>
        <dbReference type="Proteomes" id="UP001165422"/>
    </source>
</evidence>
<evidence type="ECO:0000256" key="1">
    <source>
        <dbReference type="SAM" id="Phobius"/>
    </source>
</evidence>
<gene>
    <name evidence="2" type="ORF">LN736_17620</name>
</gene>
<proteinExistence type="predicted"/>
<dbReference type="RefSeq" id="WP_150358920.1">
    <property type="nucleotide sequence ID" value="NZ_JAJJPB010000041.1"/>
</dbReference>
<comment type="caution">
    <text evidence="2">The sequence shown here is derived from an EMBL/GenBank/DDBJ whole genome shotgun (WGS) entry which is preliminary data.</text>
</comment>